<sequence>MPPEVAQDPSFSVFCDSPSTNLPLVESPFTGKGAVQSSLPFPDPTTLSSCTVSKSEFPPKKSHARRQPPGHIPRPRNGFILFRCDFVKQKKIPESVEGNHRNISRIAGILWRQMSKDQRRPWMDMAEVEKKMHEKKFPGYRYQPTLNRNAVESDRRGREKGKEPFKERTKFRRARNRSFIATGEDREFHSPVANPAPLPTHNPPSASGFPRRTSSCPPSGAVPIQNSNTNVHATSDDTQVSRRPSRVTFYQSVSLSQFPFPSSNDGPPTYWNLPMHHVMPTCPPGWVTNLSSSERWTEWSEDVETEFNRHALLRNLDYDNSFRNGVPQWTNGLFQSHPPRQDESTPVFTNPFHFSESYQNAKPEEISPLETGSPASETQNQSGCLVSQPSESTAPFYDHGCLYSYAAQRLEPLQLEAEEHLGRLSLEDQPRVFTTRTSEEEWDSRPIPMISTSRRKLI</sequence>
<dbReference type="PANTHER" id="PTHR45789:SF2">
    <property type="entry name" value="FI18025P1"/>
    <property type="match status" value="1"/>
</dbReference>
<dbReference type="PANTHER" id="PTHR45789">
    <property type="entry name" value="FI18025P1"/>
    <property type="match status" value="1"/>
</dbReference>
<organism evidence="6 7">
    <name type="scientific">Marasmius oreades</name>
    <name type="common">fairy-ring Marasmius</name>
    <dbReference type="NCBI Taxonomy" id="181124"/>
    <lineage>
        <taxon>Eukaryota</taxon>
        <taxon>Fungi</taxon>
        <taxon>Dikarya</taxon>
        <taxon>Basidiomycota</taxon>
        <taxon>Agaricomycotina</taxon>
        <taxon>Agaricomycetes</taxon>
        <taxon>Agaricomycetidae</taxon>
        <taxon>Agaricales</taxon>
        <taxon>Marasmiineae</taxon>
        <taxon>Marasmiaceae</taxon>
        <taxon>Marasmius</taxon>
    </lineage>
</organism>
<name>A0A9P7RXD5_9AGAR</name>
<feature type="compositionally biased region" description="Polar residues" evidence="4">
    <location>
        <begin position="224"/>
        <end position="244"/>
    </location>
</feature>
<feature type="compositionally biased region" description="Polar residues" evidence="4">
    <location>
        <begin position="373"/>
        <end position="387"/>
    </location>
</feature>
<feature type="region of interest" description="Disordered" evidence="4">
    <location>
        <begin position="50"/>
        <end position="74"/>
    </location>
</feature>
<evidence type="ECO:0000256" key="3">
    <source>
        <dbReference type="PROSITE-ProRule" id="PRU00267"/>
    </source>
</evidence>
<gene>
    <name evidence="6" type="ORF">E1B28_010500</name>
</gene>
<comment type="caution">
    <text evidence="6">The sequence shown here is derived from an EMBL/GenBank/DDBJ whole genome shotgun (WGS) entry which is preliminary data.</text>
</comment>
<dbReference type="RefSeq" id="XP_043007939.1">
    <property type="nucleotide sequence ID" value="XM_043155471.1"/>
</dbReference>
<dbReference type="AlphaFoldDB" id="A0A9P7RXD5"/>
<accession>A0A9P7RXD5</accession>
<dbReference type="SMART" id="SM00398">
    <property type="entry name" value="HMG"/>
    <property type="match status" value="1"/>
</dbReference>
<dbReference type="InterPro" id="IPR036910">
    <property type="entry name" value="HMG_box_dom_sf"/>
</dbReference>
<dbReference type="CDD" id="cd01389">
    <property type="entry name" value="HMG-box_ROX1-like"/>
    <property type="match status" value="1"/>
</dbReference>
<dbReference type="Pfam" id="PF00505">
    <property type="entry name" value="HMG_box"/>
    <property type="match status" value="1"/>
</dbReference>
<dbReference type="Proteomes" id="UP001049176">
    <property type="component" value="Chromosome 6"/>
</dbReference>
<dbReference type="GO" id="GO:0000981">
    <property type="term" value="F:DNA-binding transcription factor activity, RNA polymerase II-specific"/>
    <property type="evidence" value="ECO:0007669"/>
    <property type="project" value="TreeGrafter"/>
</dbReference>
<dbReference type="SUPFAM" id="SSF47095">
    <property type="entry name" value="HMG-box"/>
    <property type="match status" value="1"/>
</dbReference>
<dbReference type="EMBL" id="CM032186">
    <property type="protein sequence ID" value="KAG7091469.1"/>
    <property type="molecule type" value="Genomic_DNA"/>
</dbReference>
<feature type="region of interest" description="Disordered" evidence="4">
    <location>
        <begin position="183"/>
        <end position="244"/>
    </location>
</feature>
<dbReference type="GeneID" id="66079576"/>
<protein>
    <recommendedName>
        <fullName evidence="5">HMG box domain-containing protein</fullName>
    </recommendedName>
</protein>
<dbReference type="InterPro" id="IPR051356">
    <property type="entry name" value="SOX/SOX-like_TF"/>
</dbReference>
<dbReference type="OrthoDB" id="6247875at2759"/>
<dbReference type="Gene3D" id="1.10.30.10">
    <property type="entry name" value="High mobility group box domain"/>
    <property type="match status" value="1"/>
</dbReference>
<dbReference type="PROSITE" id="PS50118">
    <property type="entry name" value="HMG_BOX_2"/>
    <property type="match status" value="1"/>
</dbReference>
<keyword evidence="1 3" id="KW-0238">DNA-binding</keyword>
<dbReference type="KEGG" id="more:E1B28_010500"/>
<reference evidence="6" key="1">
    <citation type="journal article" date="2021" name="Genome Biol. Evol.">
        <title>The assembled and annotated genome of the fairy-ring fungus Marasmius oreades.</title>
        <authorList>
            <person name="Hiltunen M."/>
            <person name="Ament-Velasquez S.L."/>
            <person name="Johannesson H."/>
        </authorList>
    </citation>
    <scope>NUCLEOTIDE SEQUENCE</scope>
    <source>
        <strain evidence="6">03SP1</strain>
    </source>
</reference>
<dbReference type="InterPro" id="IPR009071">
    <property type="entry name" value="HMG_box_dom"/>
</dbReference>
<proteinExistence type="predicted"/>
<feature type="region of interest" description="Disordered" evidence="4">
    <location>
        <begin position="361"/>
        <end position="387"/>
    </location>
</feature>
<evidence type="ECO:0000256" key="2">
    <source>
        <dbReference type="ARBA" id="ARBA00023242"/>
    </source>
</evidence>
<evidence type="ECO:0000259" key="5">
    <source>
        <dbReference type="PROSITE" id="PS50118"/>
    </source>
</evidence>
<dbReference type="GO" id="GO:0005634">
    <property type="term" value="C:nucleus"/>
    <property type="evidence" value="ECO:0007669"/>
    <property type="project" value="UniProtKB-UniRule"/>
</dbReference>
<feature type="DNA-binding region" description="HMG box" evidence="3">
    <location>
        <begin position="72"/>
        <end position="141"/>
    </location>
</feature>
<keyword evidence="2 3" id="KW-0539">Nucleus</keyword>
<feature type="domain" description="HMG box" evidence="5">
    <location>
        <begin position="72"/>
        <end position="141"/>
    </location>
</feature>
<evidence type="ECO:0000313" key="6">
    <source>
        <dbReference type="EMBL" id="KAG7091469.1"/>
    </source>
</evidence>
<keyword evidence="7" id="KW-1185">Reference proteome</keyword>
<dbReference type="GO" id="GO:0000978">
    <property type="term" value="F:RNA polymerase II cis-regulatory region sequence-specific DNA binding"/>
    <property type="evidence" value="ECO:0007669"/>
    <property type="project" value="TreeGrafter"/>
</dbReference>
<evidence type="ECO:0000256" key="1">
    <source>
        <dbReference type="ARBA" id="ARBA00023125"/>
    </source>
</evidence>
<evidence type="ECO:0000256" key="4">
    <source>
        <dbReference type="SAM" id="MobiDB-lite"/>
    </source>
</evidence>
<evidence type="ECO:0000313" key="7">
    <source>
        <dbReference type="Proteomes" id="UP001049176"/>
    </source>
</evidence>